<feature type="transmembrane region" description="Helical" evidence="9">
    <location>
        <begin position="314"/>
        <end position="332"/>
    </location>
</feature>
<feature type="transmembrane region" description="Helical" evidence="9">
    <location>
        <begin position="56"/>
        <end position="75"/>
    </location>
</feature>
<feature type="region of interest" description="Disordered" evidence="8">
    <location>
        <begin position="516"/>
        <end position="537"/>
    </location>
</feature>
<feature type="transmembrane region" description="Helical" evidence="9">
    <location>
        <begin position="402"/>
        <end position="429"/>
    </location>
</feature>
<feature type="transmembrane region" description="Helical" evidence="9">
    <location>
        <begin position="235"/>
        <end position="257"/>
    </location>
</feature>
<feature type="domain" description="Major facilitator superfamily (MFS) profile" evidence="10">
    <location>
        <begin position="21"/>
        <end position="511"/>
    </location>
</feature>
<dbReference type="PANTHER" id="PTHR23501:SF197">
    <property type="entry name" value="COMD"/>
    <property type="match status" value="1"/>
</dbReference>
<proteinExistence type="inferred from homology"/>
<evidence type="ECO:0000256" key="5">
    <source>
        <dbReference type="ARBA" id="ARBA00022692"/>
    </source>
</evidence>
<evidence type="ECO:0000256" key="2">
    <source>
        <dbReference type="ARBA" id="ARBA00007520"/>
    </source>
</evidence>
<comment type="caution">
    <text evidence="11">The sequence shown here is derived from an EMBL/GenBank/DDBJ whole genome shotgun (WGS) entry which is preliminary data.</text>
</comment>
<dbReference type="GO" id="GO:0005886">
    <property type="term" value="C:plasma membrane"/>
    <property type="evidence" value="ECO:0007669"/>
    <property type="project" value="UniProtKB-SubCell"/>
</dbReference>
<keyword evidence="4" id="KW-1003">Cell membrane</keyword>
<feature type="compositionally biased region" description="Acidic residues" evidence="8">
    <location>
        <begin position="526"/>
        <end position="537"/>
    </location>
</feature>
<feature type="transmembrane region" description="Helical" evidence="9">
    <location>
        <begin position="87"/>
        <end position="106"/>
    </location>
</feature>
<keyword evidence="12" id="KW-1185">Reference proteome</keyword>
<dbReference type="PROSITE" id="PS50850">
    <property type="entry name" value="MFS"/>
    <property type="match status" value="1"/>
</dbReference>
<name>A0A316TIC5_9ACTN</name>
<dbReference type="InterPro" id="IPR020846">
    <property type="entry name" value="MFS_dom"/>
</dbReference>
<feature type="transmembrane region" description="Helical" evidence="9">
    <location>
        <begin position="112"/>
        <end position="133"/>
    </location>
</feature>
<evidence type="ECO:0000256" key="8">
    <source>
        <dbReference type="SAM" id="MobiDB-lite"/>
    </source>
</evidence>
<dbReference type="PRINTS" id="PR01036">
    <property type="entry name" value="TCRTETB"/>
</dbReference>
<evidence type="ECO:0000256" key="1">
    <source>
        <dbReference type="ARBA" id="ARBA00004651"/>
    </source>
</evidence>
<dbReference type="Gene3D" id="1.20.1720.10">
    <property type="entry name" value="Multidrug resistance protein D"/>
    <property type="match status" value="1"/>
</dbReference>
<feature type="transmembrane region" description="Helical" evidence="9">
    <location>
        <begin position="277"/>
        <end position="302"/>
    </location>
</feature>
<comment type="subcellular location">
    <subcellularLocation>
        <location evidence="1">Cell membrane</location>
        <topology evidence="1">Multi-pass membrane protein</topology>
    </subcellularLocation>
</comment>
<feature type="transmembrane region" description="Helical" evidence="9">
    <location>
        <begin position="368"/>
        <end position="390"/>
    </location>
</feature>
<protein>
    <submittedName>
        <fullName evidence="11">MFS transporter</fullName>
    </submittedName>
</protein>
<dbReference type="AlphaFoldDB" id="A0A316TIC5"/>
<evidence type="ECO:0000259" key="10">
    <source>
        <dbReference type="PROSITE" id="PS50850"/>
    </source>
</evidence>
<reference evidence="11 12" key="1">
    <citation type="submission" date="2018-05" db="EMBL/GenBank/DDBJ databases">
        <title>Nocardioides silvaticus genome.</title>
        <authorList>
            <person name="Li C."/>
            <person name="Wang G."/>
        </authorList>
    </citation>
    <scope>NUCLEOTIDE SEQUENCE [LARGE SCALE GENOMIC DNA]</scope>
    <source>
        <strain evidence="11 12">CCTCC AB 2018079</strain>
    </source>
</reference>
<dbReference type="Proteomes" id="UP000245507">
    <property type="component" value="Unassembled WGS sequence"/>
</dbReference>
<sequence length="537" mass="55228">MTETAPAEQSGQMSHREILEALTGLLLAMFVAMLSSTVVTNALPAIVTDLHGNQTGYTWVVVATLLTMTATTPIWGKFADLFSKKLLVQSALVIFSIGSLIAAFAPSMEVLIAGRAVQGLGIGGLTALVQVVIASMVSPRERGRYSGYIGATFAAATVSGPLLGGVIVDSALGWRGCFFLGLPVAALAFVVLQKTLNLPVVRREVHIDYLGATLIVGGVSLVLIWVSLAGTSFDWVSGTTALLVGGGVALVAAAVYVEGRVAAEPVIPLHLFKDRTITLATIASVMVGVAMFGSTVYLGQYFQLARGMSPTEAGLMSIAMVGGLVASTTVTGRLITATGLWKRYLVGGTFLVAVGLGLLGTIDDETSLLVIIGFMVVVGVGLGASMQNLVLAVQNTAHPKDLGAASSVVAFFRSLGGSIGVSALGAVLAHQVSGDVKAGVTRLAAEGRLSPSELGSLEHSTGDIPDVSALPGPVQTVYEAAMGSATGHLFLIAVPFAVAAFLCVLFIKEVPLRTHSGPAETAAPEATDELVQEDVRS</sequence>
<evidence type="ECO:0000256" key="4">
    <source>
        <dbReference type="ARBA" id="ARBA00022475"/>
    </source>
</evidence>
<dbReference type="Pfam" id="PF07690">
    <property type="entry name" value="MFS_1"/>
    <property type="match status" value="1"/>
</dbReference>
<feature type="transmembrane region" description="Helical" evidence="9">
    <location>
        <begin position="173"/>
        <end position="193"/>
    </location>
</feature>
<evidence type="ECO:0000256" key="3">
    <source>
        <dbReference type="ARBA" id="ARBA00022448"/>
    </source>
</evidence>
<evidence type="ECO:0000256" key="9">
    <source>
        <dbReference type="SAM" id="Phobius"/>
    </source>
</evidence>
<keyword evidence="6 9" id="KW-1133">Transmembrane helix</keyword>
<keyword evidence="3" id="KW-0813">Transport</keyword>
<accession>A0A316TIC5</accession>
<dbReference type="Gene3D" id="1.20.1250.20">
    <property type="entry name" value="MFS general substrate transporter like domains"/>
    <property type="match status" value="1"/>
</dbReference>
<gene>
    <name evidence="11" type="ORF">DJ010_16125</name>
</gene>
<dbReference type="GO" id="GO:0022857">
    <property type="term" value="F:transmembrane transporter activity"/>
    <property type="evidence" value="ECO:0007669"/>
    <property type="project" value="InterPro"/>
</dbReference>
<feature type="transmembrane region" description="Helical" evidence="9">
    <location>
        <begin position="145"/>
        <end position="167"/>
    </location>
</feature>
<feature type="transmembrane region" description="Helical" evidence="9">
    <location>
        <begin position="205"/>
        <end position="229"/>
    </location>
</feature>
<evidence type="ECO:0000313" key="12">
    <source>
        <dbReference type="Proteomes" id="UP000245507"/>
    </source>
</evidence>
<feature type="transmembrane region" description="Helical" evidence="9">
    <location>
        <begin position="488"/>
        <end position="507"/>
    </location>
</feature>
<dbReference type="SUPFAM" id="SSF103473">
    <property type="entry name" value="MFS general substrate transporter"/>
    <property type="match status" value="1"/>
</dbReference>
<keyword evidence="5 9" id="KW-0812">Transmembrane</keyword>
<dbReference type="OrthoDB" id="7375466at2"/>
<feature type="transmembrane region" description="Helical" evidence="9">
    <location>
        <begin position="21"/>
        <end position="44"/>
    </location>
</feature>
<evidence type="ECO:0000313" key="11">
    <source>
        <dbReference type="EMBL" id="PWN02052.1"/>
    </source>
</evidence>
<dbReference type="RefSeq" id="WP_109695577.1">
    <property type="nucleotide sequence ID" value="NZ_QGDD01000007.1"/>
</dbReference>
<evidence type="ECO:0000256" key="7">
    <source>
        <dbReference type="ARBA" id="ARBA00023136"/>
    </source>
</evidence>
<dbReference type="InterPro" id="IPR036259">
    <property type="entry name" value="MFS_trans_sf"/>
</dbReference>
<dbReference type="InterPro" id="IPR011701">
    <property type="entry name" value="MFS"/>
</dbReference>
<keyword evidence="7 9" id="KW-0472">Membrane</keyword>
<dbReference type="CDD" id="cd17502">
    <property type="entry name" value="MFS_Azr1_MDR_like"/>
    <property type="match status" value="1"/>
</dbReference>
<dbReference type="PANTHER" id="PTHR23501">
    <property type="entry name" value="MAJOR FACILITATOR SUPERFAMILY"/>
    <property type="match status" value="1"/>
</dbReference>
<comment type="similarity">
    <text evidence="2">Belongs to the major facilitator superfamily. TCR/Tet family.</text>
</comment>
<organism evidence="11 12">
    <name type="scientific">Nocardioides silvaticus</name>
    <dbReference type="NCBI Taxonomy" id="2201891"/>
    <lineage>
        <taxon>Bacteria</taxon>
        <taxon>Bacillati</taxon>
        <taxon>Actinomycetota</taxon>
        <taxon>Actinomycetes</taxon>
        <taxon>Propionibacteriales</taxon>
        <taxon>Nocardioidaceae</taxon>
        <taxon>Nocardioides</taxon>
    </lineage>
</organism>
<dbReference type="FunFam" id="1.20.1720.10:FF:000004">
    <property type="entry name" value="EmrB/QacA family drug resistance transporter"/>
    <property type="match status" value="1"/>
</dbReference>
<dbReference type="EMBL" id="QGDD01000007">
    <property type="protein sequence ID" value="PWN02052.1"/>
    <property type="molecule type" value="Genomic_DNA"/>
</dbReference>
<feature type="transmembrane region" description="Helical" evidence="9">
    <location>
        <begin position="344"/>
        <end position="362"/>
    </location>
</feature>
<evidence type="ECO:0000256" key="6">
    <source>
        <dbReference type="ARBA" id="ARBA00022989"/>
    </source>
</evidence>